<organism evidence="5">
    <name type="scientific">Molgula tectiformis</name>
    <name type="common">Ascidian</name>
    <dbReference type="NCBI Taxonomy" id="30286"/>
    <lineage>
        <taxon>Eukaryota</taxon>
        <taxon>Metazoa</taxon>
        <taxon>Chordata</taxon>
        <taxon>Tunicata</taxon>
        <taxon>Ascidiacea</taxon>
        <taxon>Stolidobranchia</taxon>
        <taxon>Molgulidae</taxon>
        <taxon>Molgula</taxon>
    </lineage>
</organism>
<proteinExistence type="evidence at transcript level"/>
<dbReference type="Pfam" id="PF03250">
    <property type="entry name" value="Tropomodulin"/>
    <property type="match status" value="1"/>
</dbReference>
<dbReference type="AlphaFoldDB" id="B5MGP8"/>
<name>B5MGP8_MOLTE</name>
<dbReference type="PANTHER" id="PTHR10901:SF6">
    <property type="entry name" value="TROPOMODULIN, ISOFORM N"/>
    <property type="match status" value="1"/>
</dbReference>
<comment type="subcellular location">
    <subcellularLocation>
        <location evidence="1">Cytoplasm</location>
        <location evidence="1">Cytoskeleton</location>
    </subcellularLocation>
</comment>
<feature type="region of interest" description="Disordered" evidence="4">
    <location>
        <begin position="46"/>
        <end position="70"/>
    </location>
</feature>
<evidence type="ECO:0000256" key="2">
    <source>
        <dbReference type="ARBA" id="ARBA00022490"/>
    </source>
</evidence>
<evidence type="ECO:0000256" key="1">
    <source>
        <dbReference type="ARBA" id="ARBA00004245"/>
    </source>
</evidence>
<evidence type="ECO:0000313" key="5">
    <source>
        <dbReference type="EMBL" id="BAG71437.1"/>
    </source>
</evidence>
<sequence>MIEDDNVTDLFQRERQKYIAVNEDDILQSLNEDELEQLTLELDEMDPNNELLPPSMRQKDQTNKKPTGKLNRDKLLKHLEDTAKVLEDVEDVVPYKPGVKRGKTYVAPEQNENLLGPANLDPELEEALNNATEGELTDIAAILGMHTIMNTDQFYSSMKSDAIANKTGFTSITKCELKVSPPSEPPNPTDVEETLKRLKEDDPELTDVNLNNIRNIPIHTLQEYCEAIKTNTHLKNFSIVNTRSNDTVAKALSGMLRINRVLEVLNIESNFLTGEGVKAILESLVENDVLREFRLDNQRQQFGNQVEMEITEILNKNQTLLKLGYQFRLPGPRGLVAERLMQNNDLKRQTRVEYNPSSVVTKTTYKRSKTSGF</sequence>
<dbReference type="GO" id="GO:0030239">
    <property type="term" value="P:myofibril assembly"/>
    <property type="evidence" value="ECO:0007669"/>
    <property type="project" value="TreeGrafter"/>
</dbReference>
<gene>
    <name evidence="5" type="primary">tropomodulin</name>
</gene>
<dbReference type="SUPFAM" id="SSF52047">
    <property type="entry name" value="RNI-like"/>
    <property type="match status" value="1"/>
</dbReference>
<dbReference type="GO" id="GO:0005523">
    <property type="term" value="F:tropomyosin binding"/>
    <property type="evidence" value="ECO:0007669"/>
    <property type="project" value="InterPro"/>
</dbReference>
<dbReference type="InterPro" id="IPR032675">
    <property type="entry name" value="LRR_dom_sf"/>
</dbReference>
<dbReference type="GO" id="GO:0051694">
    <property type="term" value="P:pointed-end actin filament capping"/>
    <property type="evidence" value="ECO:0007669"/>
    <property type="project" value="InterPro"/>
</dbReference>
<reference evidence="5" key="1">
    <citation type="submission" date="2008-09" db="EMBL/GenBank/DDBJ databases">
        <title>Expression of minor muscle structural genes in urodele ascidian Ciona intestinalis and anural ascidian Molgula tectiformis.</title>
        <authorList>
            <person name="Gyoja F."/>
        </authorList>
    </citation>
    <scope>NUCLEOTIDE SEQUENCE</scope>
</reference>
<dbReference type="GO" id="GO:0005856">
    <property type="term" value="C:cytoskeleton"/>
    <property type="evidence" value="ECO:0007669"/>
    <property type="project" value="UniProtKB-SubCell"/>
</dbReference>
<evidence type="ECO:0000256" key="4">
    <source>
        <dbReference type="SAM" id="MobiDB-lite"/>
    </source>
</evidence>
<keyword evidence="3" id="KW-0206">Cytoskeleton</keyword>
<dbReference type="InterPro" id="IPR004934">
    <property type="entry name" value="TMOD"/>
</dbReference>
<dbReference type="GO" id="GO:0007015">
    <property type="term" value="P:actin filament organization"/>
    <property type="evidence" value="ECO:0007669"/>
    <property type="project" value="TreeGrafter"/>
</dbReference>
<dbReference type="Gene3D" id="3.80.10.10">
    <property type="entry name" value="Ribonuclease Inhibitor"/>
    <property type="match status" value="1"/>
</dbReference>
<dbReference type="PANTHER" id="PTHR10901">
    <property type="entry name" value="TROPOMODULIN"/>
    <property type="match status" value="1"/>
</dbReference>
<dbReference type="EMBL" id="AB458828">
    <property type="protein sequence ID" value="BAG71437.1"/>
    <property type="molecule type" value="mRNA"/>
</dbReference>
<accession>B5MGP8</accession>
<evidence type="ECO:0000256" key="3">
    <source>
        <dbReference type="ARBA" id="ARBA00023212"/>
    </source>
</evidence>
<dbReference type="GO" id="GO:0030016">
    <property type="term" value="C:myofibril"/>
    <property type="evidence" value="ECO:0007669"/>
    <property type="project" value="TreeGrafter"/>
</dbReference>
<keyword evidence="2" id="KW-0963">Cytoplasm</keyword>
<protein>
    <submittedName>
        <fullName evidence="5">Mt-tropomodulin</fullName>
    </submittedName>
</protein>